<feature type="domain" description="TF-B3" evidence="6">
    <location>
        <begin position="48"/>
        <end position="111"/>
    </location>
</feature>
<dbReference type="PROSITE" id="PS50863">
    <property type="entry name" value="B3"/>
    <property type="match status" value="1"/>
</dbReference>
<dbReference type="eggNOG" id="ENOG502S27N">
    <property type="taxonomic scope" value="Eukaryota"/>
</dbReference>
<dbReference type="Gramene" id="OPUNC12G15810.1">
    <property type="protein sequence ID" value="OPUNC12G15810.1"/>
    <property type="gene ID" value="OPUNC12G15810"/>
</dbReference>
<dbReference type="InterPro" id="IPR015300">
    <property type="entry name" value="DNA-bd_pseudobarrel_sf"/>
</dbReference>
<dbReference type="HOGENOM" id="CLU_015069_0_2_1"/>
<comment type="subcellular location">
    <subcellularLocation>
        <location evidence="1">Nucleus</location>
    </subcellularLocation>
</comment>
<dbReference type="SMART" id="SM01019">
    <property type="entry name" value="B3"/>
    <property type="match status" value="1"/>
</dbReference>
<keyword evidence="3" id="KW-0238">DNA-binding</keyword>
<sequence length="295" mass="33548">MEKPHALSKNSVAYQYWLYMDDHEKSFIKVIIDDYIKLIEPYFRGEISETVKLETRNGSVYNVQVVKEVNKFVLRSGWAGFASSYEIEWGDILVFIYNGESHFKVLIYDPSGCEKELSCVLMSHSPHVQEKSILQDNHTQSRKNHSVLAAPVKVGKLQREIHFILHDDNQAHHMAVCVAEIIPSSEEIEESANSGSIPRQAKSFFCLAKMRNMTSEQMAEVDALKEEIQPQIPFYITAMHKASVVDGSLAISKDYAVKYQLDKNKTIKLCQHSGSKTWEINLDINTDVPYALSTG</sequence>
<dbReference type="PANTHER" id="PTHR31391:SF140">
    <property type="entry name" value="B3 DOMAIN-CONTAINING PROTEIN OS12G0591400"/>
    <property type="match status" value="1"/>
</dbReference>
<dbReference type="OMA" id="IYNGESH"/>
<evidence type="ECO:0000256" key="2">
    <source>
        <dbReference type="ARBA" id="ARBA00023015"/>
    </source>
</evidence>
<dbReference type="InterPro" id="IPR003340">
    <property type="entry name" value="B3_DNA-bd"/>
</dbReference>
<keyword evidence="5" id="KW-0539">Nucleus</keyword>
<dbReference type="InterPro" id="IPR044837">
    <property type="entry name" value="REM16-like"/>
</dbReference>
<proteinExistence type="predicted"/>
<evidence type="ECO:0000259" key="6">
    <source>
        <dbReference type="PROSITE" id="PS50863"/>
    </source>
</evidence>
<reference evidence="7" key="2">
    <citation type="submission" date="2018-05" db="EMBL/GenBank/DDBJ databases">
        <title>OpunRS2 (Oryza punctata Reference Sequence Version 2).</title>
        <authorList>
            <person name="Zhang J."/>
            <person name="Kudrna D."/>
            <person name="Lee S."/>
            <person name="Talag J."/>
            <person name="Welchert J."/>
            <person name="Wing R.A."/>
        </authorList>
    </citation>
    <scope>NUCLEOTIDE SEQUENCE [LARGE SCALE GENOMIC DNA]</scope>
</reference>
<protein>
    <recommendedName>
        <fullName evidence="6">TF-B3 domain-containing protein</fullName>
    </recommendedName>
</protein>
<dbReference type="Gene3D" id="2.40.330.10">
    <property type="entry name" value="DNA-binding pseudobarrel domain"/>
    <property type="match status" value="2"/>
</dbReference>
<dbReference type="GO" id="GO:0003677">
    <property type="term" value="F:DNA binding"/>
    <property type="evidence" value="ECO:0007669"/>
    <property type="project" value="UniProtKB-KW"/>
</dbReference>
<dbReference type="AlphaFoldDB" id="A0A0E0MP60"/>
<keyword evidence="2" id="KW-0805">Transcription regulation</keyword>
<reference evidence="7" key="1">
    <citation type="submission" date="2015-04" db="UniProtKB">
        <authorList>
            <consortium name="EnsemblPlants"/>
        </authorList>
    </citation>
    <scope>IDENTIFICATION</scope>
</reference>
<accession>A0A0E0MP60</accession>
<dbReference type="Proteomes" id="UP000026962">
    <property type="component" value="Chromosome 12"/>
</dbReference>
<dbReference type="CDD" id="cd10017">
    <property type="entry name" value="B3_DNA"/>
    <property type="match status" value="1"/>
</dbReference>
<dbReference type="STRING" id="4537.A0A0E0MP60"/>
<evidence type="ECO:0000313" key="7">
    <source>
        <dbReference type="EnsemblPlants" id="OPUNC12G15810.1"/>
    </source>
</evidence>
<evidence type="ECO:0000313" key="8">
    <source>
        <dbReference type="Proteomes" id="UP000026962"/>
    </source>
</evidence>
<dbReference type="PANTHER" id="PTHR31391">
    <property type="entry name" value="B3 DOMAIN-CONTAINING PROTEIN OS11G0197600-RELATED"/>
    <property type="match status" value="1"/>
</dbReference>
<evidence type="ECO:0000256" key="4">
    <source>
        <dbReference type="ARBA" id="ARBA00023163"/>
    </source>
</evidence>
<evidence type="ECO:0000256" key="5">
    <source>
        <dbReference type="ARBA" id="ARBA00023242"/>
    </source>
</evidence>
<name>A0A0E0MP60_ORYPU</name>
<dbReference type="EnsemblPlants" id="OPUNC12G15810.1">
    <property type="protein sequence ID" value="OPUNC12G15810.1"/>
    <property type="gene ID" value="OPUNC12G15810"/>
</dbReference>
<keyword evidence="8" id="KW-1185">Reference proteome</keyword>
<evidence type="ECO:0000256" key="3">
    <source>
        <dbReference type="ARBA" id="ARBA00023125"/>
    </source>
</evidence>
<dbReference type="GO" id="GO:0005634">
    <property type="term" value="C:nucleus"/>
    <property type="evidence" value="ECO:0007669"/>
    <property type="project" value="UniProtKB-SubCell"/>
</dbReference>
<dbReference type="Pfam" id="PF02362">
    <property type="entry name" value="B3"/>
    <property type="match status" value="1"/>
</dbReference>
<evidence type="ECO:0000256" key="1">
    <source>
        <dbReference type="ARBA" id="ARBA00004123"/>
    </source>
</evidence>
<dbReference type="SUPFAM" id="SSF101936">
    <property type="entry name" value="DNA-binding pseudobarrel domain"/>
    <property type="match status" value="2"/>
</dbReference>
<keyword evidence="4" id="KW-0804">Transcription</keyword>
<organism evidence="7">
    <name type="scientific">Oryza punctata</name>
    <name type="common">Red rice</name>
    <dbReference type="NCBI Taxonomy" id="4537"/>
    <lineage>
        <taxon>Eukaryota</taxon>
        <taxon>Viridiplantae</taxon>
        <taxon>Streptophyta</taxon>
        <taxon>Embryophyta</taxon>
        <taxon>Tracheophyta</taxon>
        <taxon>Spermatophyta</taxon>
        <taxon>Magnoliopsida</taxon>
        <taxon>Liliopsida</taxon>
        <taxon>Poales</taxon>
        <taxon>Poaceae</taxon>
        <taxon>BOP clade</taxon>
        <taxon>Oryzoideae</taxon>
        <taxon>Oryzeae</taxon>
        <taxon>Oryzinae</taxon>
        <taxon>Oryza</taxon>
    </lineage>
</organism>